<keyword evidence="2 5" id="KW-0489">Methyltransferase</keyword>
<feature type="domain" description="RNA 2-O ribose methyltransferase substrate binding" evidence="4">
    <location>
        <begin position="31"/>
        <end position="99"/>
    </location>
</feature>
<dbReference type="SUPFAM" id="SSF55315">
    <property type="entry name" value="L30e-like"/>
    <property type="match status" value="1"/>
</dbReference>
<evidence type="ECO:0000256" key="1">
    <source>
        <dbReference type="ARBA" id="ARBA00007228"/>
    </source>
</evidence>
<dbReference type="EMBL" id="JBHUEO010000012">
    <property type="protein sequence ID" value="MFD1706374.1"/>
    <property type="molecule type" value="Genomic_DNA"/>
</dbReference>
<dbReference type="Gene3D" id="3.30.1330.30">
    <property type="match status" value="1"/>
</dbReference>
<dbReference type="Gene3D" id="3.40.1280.10">
    <property type="match status" value="1"/>
</dbReference>
<keyword evidence="3" id="KW-0808">Transferase</keyword>
<dbReference type="GO" id="GO:0032259">
    <property type="term" value="P:methylation"/>
    <property type="evidence" value="ECO:0007669"/>
    <property type="project" value="UniProtKB-KW"/>
</dbReference>
<name>A0ABW4KG66_9BACI</name>
<sequence length="252" mass="27441">MDELQSAKNQRVKEWKKLLTKKGREQSGKYIVEGIHIVEEALLADKVLEVMLQRNVHAEYMNRIHSVPVTSISPEISRAISSTETPQGIFAVCKKNSDHIDLKRHRKLLLLDGVQDPGNIGTLIRTADAAGIDAVIMGEGTGDVYNPKVIRSAQGSHFHVPVLSGHLPGWILQLKAAGIPVYGSALEKAEPYMNVGPADSFALIVGNEGAGMDPAILKETDQNLFIPLYGKSESLNVAVAAGILLYHLRKPI</sequence>
<dbReference type="CDD" id="cd18095">
    <property type="entry name" value="SpoU-like_rRNA-MTase"/>
    <property type="match status" value="1"/>
</dbReference>
<dbReference type="InterPro" id="IPR053888">
    <property type="entry name" value="MRM3-like_sub_bind"/>
</dbReference>
<reference evidence="6" key="1">
    <citation type="journal article" date="2019" name="Int. J. Syst. Evol. Microbiol.">
        <title>The Global Catalogue of Microorganisms (GCM) 10K type strain sequencing project: providing services to taxonomists for standard genome sequencing and annotation.</title>
        <authorList>
            <consortium name="The Broad Institute Genomics Platform"/>
            <consortium name="The Broad Institute Genome Sequencing Center for Infectious Disease"/>
            <person name="Wu L."/>
            <person name="Ma J."/>
        </authorList>
    </citation>
    <scope>NUCLEOTIDE SEQUENCE [LARGE SCALE GENOMIC DNA]</scope>
    <source>
        <strain evidence="6">CGMCC 1.12295</strain>
    </source>
</reference>
<dbReference type="Pfam" id="PF22435">
    <property type="entry name" value="MRM3-like_sub_bind"/>
    <property type="match status" value="1"/>
</dbReference>
<dbReference type="SMART" id="SM00967">
    <property type="entry name" value="SpoU_sub_bind"/>
    <property type="match status" value="1"/>
</dbReference>
<keyword evidence="6" id="KW-1185">Reference proteome</keyword>
<dbReference type="Proteomes" id="UP001597301">
    <property type="component" value="Unassembled WGS sequence"/>
</dbReference>
<dbReference type="PANTHER" id="PTHR43191:SF2">
    <property type="entry name" value="RRNA METHYLTRANSFERASE 3, MITOCHONDRIAL"/>
    <property type="match status" value="1"/>
</dbReference>
<dbReference type="InterPro" id="IPR029028">
    <property type="entry name" value="Alpha/beta_knot_MTases"/>
</dbReference>
<proteinExistence type="inferred from homology"/>
<evidence type="ECO:0000256" key="3">
    <source>
        <dbReference type="ARBA" id="ARBA00022679"/>
    </source>
</evidence>
<dbReference type="InterPro" id="IPR029026">
    <property type="entry name" value="tRNA_m1G_MTases_N"/>
</dbReference>
<comment type="caution">
    <text evidence="5">The sequence shown here is derived from an EMBL/GenBank/DDBJ whole genome shotgun (WGS) entry which is preliminary data.</text>
</comment>
<dbReference type="PANTHER" id="PTHR43191">
    <property type="entry name" value="RRNA METHYLTRANSFERASE 3"/>
    <property type="match status" value="1"/>
</dbReference>
<dbReference type="InterPro" id="IPR013123">
    <property type="entry name" value="SpoU_subst-bd"/>
</dbReference>
<evidence type="ECO:0000313" key="6">
    <source>
        <dbReference type="Proteomes" id="UP001597301"/>
    </source>
</evidence>
<comment type="similarity">
    <text evidence="1">Belongs to the class IV-like SAM-binding methyltransferase superfamily. RNA methyltransferase TrmH family.</text>
</comment>
<dbReference type="GO" id="GO:0008168">
    <property type="term" value="F:methyltransferase activity"/>
    <property type="evidence" value="ECO:0007669"/>
    <property type="project" value="UniProtKB-KW"/>
</dbReference>
<dbReference type="InterPro" id="IPR029064">
    <property type="entry name" value="Ribosomal_eL30-like_sf"/>
</dbReference>
<dbReference type="InterPro" id="IPR001537">
    <property type="entry name" value="SpoU_MeTrfase"/>
</dbReference>
<dbReference type="RefSeq" id="WP_380772995.1">
    <property type="nucleotide sequence ID" value="NZ_JBHUEO010000012.1"/>
</dbReference>
<evidence type="ECO:0000313" key="5">
    <source>
        <dbReference type="EMBL" id="MFD1706374.1"/>
    </source>
</evidence>
<gene>
    <name evidence="5" type="ORF">ACFSCZ_06350</name>
</gene>
<accession>A0ABW4KG66</accession>
<protein>
    <submittedName>
        <fullName evidence="5">TrmH family RNA methyltransferase</fullName>
    </submittedName>
</protein>
<dbReference type="Pfam" id="PF00588">
    <property type="entry name" value="SpoU_methylase"/>
    <property type="match status" value="1"/>
</dbReference>
<dbReference type="InterPro" id="IPR051259">
    <property type="entry name" value="rRNA_Methyltransferase"/>
</dbReference>
<dbReference type="SUPFAM" id="SSF75217">
    <property type="entry name" value="alpha/beta knot"/>
    <property type="match status" value="1"/>
</dbReference>
<organism evidence="5 6">
    <name type="scientific">Siminovitchia sediminis</name>
    <dbReference type="NCBI Taxonomy" id="1274353"/>
    <lineage>
        <taxon>Bacteria</taxon>
        <taxon>Bacillati</taxon>
        <taxon>Bacillota</taxon>
        <taxon>Bacilli</taxon>
        <taxon>Bacillales</taxon>
        <taxon>Bacillaceae</taxon>
        <taxon>Siminovitchia</taxon>
    </lineage>
</organism>
<evidence type="ECO:0000259" key="4">
    <source>
        <dbReference type="SMART" id="SM00967"/>
    </source>
</evidence>
<evidence type="ECO:0000256" key="2">
    <source>
        <dbReference type="ARBA" id="ARBA00022603"/>
    </source>
</evidence>